<keyword evidence="3" id="KW-0378">Hydrolase</keyword>
<dbReference type="PANTHER" id="PTHR43569">
    <property type="entry name" value="AMIDOHYDROLASE"/>
    <property type="match status" value="1"/>
</dbReference>
<dbReference type="GO" id="GO:0016787">
    <property type="term" value="F:hydrolase activity"/>
    <property type="evidence" value="ECO:0007669"/>
    <property type="project" value="UniProtKB-KW"/>
</dbReference>
<dbReference type="InterPro" id="IPR032466">
    <property type="entry name" value="Metal_Hydrolase"/>
</dbReference>
<dbReference type="KEGG" id="plue:EWM63_00865"/>
<dbReference type="Gene3D" id="3.20.20.140">
    <property type="entry name" value="Metal-dependent hydrolases"/>
    <property type="match status" value="1"/>
</dbReference>
<dbReference type="InterPro" id="IPR052350">
    <property type="entry name" value="Metallo-dep_Lactonases"/>
</dbReference>
<dbReference type="InterPro" id="IPR006680">
    <property type="entry name" value="Amidohydro-rel"/>
</dbReference>
<evidence type="ECO:0000313" key="3">
    <source>
        <dbReference type="EMBL" id="QBE61726.1"/>
    </source>
</evidence>
<dbReference type="EMBL" id="CP035913">
    <property type="protein sequence ID" value="QBE61726.1"/>
    <property type="molecule type" value="Genomic_DNA"/>
</dbReference>
<name>A0A4P6KSR4_9BURK</name>
<feature type="domain" description="Amidohydrolase-related" evidence="2">
    <location>
        <begin position="3"/>
        <end position="277"/>
    </location>
</feature>
<organism evidence="3 4">
    <name type="scientific">Pseudoduganella lutea</name>
    <dbReference type="NCBI Taxonomy" id="321985"/>
    <lineage>
        <taxon>Bacteria</taxon>
        <taxon>Pseudomonadati</taxon>
        <taxon>Pseudomonadota</taxon>
        <taxon>Betaproteobacteria</taxon>
        <taxon>Burkholderiales</taxon>
        <taxon>Oxalobacteraceae</taxon>
        <taxon>Telluria group</taxon>
        <taxon>Pseudoduganella</taxon>
    </lineage>
</organism>
<keyword evidence="4" id="KW-1185">Reference proteome</keyword>
<dbReference type="OrthoDB" id="9787654at2"/>
<dbReference type="AlphaFoldDB" id="A0A4P6KSR4"/>
<protein>
    <submittedName>
        <fullName evidence="3">Amidohydrolase</fullName>
    </submittedName>
</protein>
<proteinExistence type="inferred from homology"/>
<evidence type="ECO:0000313" key="4">
    <source>
        <dbReference type="Proteomes" id="UP000290637"/>
    </source>
</evidence>
<sequence>MRIDAHQHFWQLAARHGGWPPPELAAIHRDFAPPDLEPLLREHGIGATVLVQSLPEEADTRFLLDLADRFPFIAAVVGWTDLKAPDAPERIAALAAHAKLRGLRPMLQDLADERWIDDAALDPAVEAMQRHGLAFDALVLPRHLPALLAFARRHPALPIVIDHMAKPPIGAGAAEALARWRDDLAALAALPQVHCKLSGIVTEAGQGWTLGHLRPCVRHVLETFGAGRVLWGSDWPVLDLAADYGRWIAASEALLAHLDAPARAAVFGENARRFYRIAG</sequence>
<dbReference type="SUPFAM" id="SSF51556">
    <property type="entry name" value="Metallo-dependent hydrolases"/>
    <property type="match status" value="1"/>
</dbReference>
<reference evidence="3 4" key="1">
    <citation type="submission" date="2019-02" db="EMBL/GenBank/DDBJ databases">
        <title>Draft Genome Sequences of Six Type Strains of the Genus Massilia.</title>
        <authorList>
            <person name="Miess H."/>
            <person name="Frediansyhah A."/>
            <person name="Gross H."/>
        </authorList>
    </citation>
    <scope>NUCLEOTIDE SEQUENCE [LARGE SCALE GENOMIC DNA]</scope>
    <source>
        <strain evidence="3 4">DSM 17473</strain>
    </source>
</reference>
<comment type="similarity">
    <text evidence="1">Belongs to the metallo-dependent hydrolases superfamily.</text>
</comment>
<dbReference type="Pfam" id="PF04909">
    <property type="entry name" value="Amidohydro_2"/>
    <property type="match status" value="1"/>
</dbReference>
<gene>
    <name evidence="3" type="ORF">EWM63_00865</name>
</gene>
<evidence type="ECO:0000259" key="2">
    <source>
        <dbReference type="Pfam" id="PF04909"/>
    </source>
</evidence>
<dbReference type="PANTHER" id="PTHR43569:SF2">
    <property type="entry name" value="AMIDOHYDROLASE-RELATED DOMAIN-CONTAINING PROTEIN"/>
    <property type="match status" value="1"/>
</dbReference>
<evidence type="ECO:0000256" key="1">
    <source>
        <dbReference type="ARBA" id="ARBA00038310"/>
    </source>
</evidence>
<dbReference type="RefSeq" id="WP_130184863.1">
    <property type="nucleotide sequence ID" value="NZ_CP035913.1"/>
</dbReference>
<accession>A0A4P6KSR4</accession>
<dbReference type="Proteomes" id="UP000290637">
    <property type="component" value="Chromosome"/>
</dbReference>